<name>A0A183G599_HELPZ</name>
<evidence type="ECO:0000313" key="3">
    <source>
        <dbReference type="WBParaSite" id="HPBE_0001677001-mRNA-1"/>
    </source>
</evidence>
<dbReference type="Proteomes" id="UP000050761">
    <property type="component" value="Unassembled WGS sequence"/>
</dbReference>
<keyword evidence="2" id="KW-1185">Reference proteome</keyword>
<dbReference type="AlphaFoldDB" id="A0A183G599"/>
<protein>
    <submittedName>
        <fullName evidence="1 3">Uncharacterized protein</fullName>
    </submittedName>
</protein>
<dbReference type="WBParaSite" id="HPBE_0001677001-mRNA-1">
    <property type="protein sequence ID" value="HPBE_0001677001-mRNA-1"/>
    <property type="gene ID" value="HPBE_0001677001"/>
</dbReference>
<accession>A0A3P8BK70</accession>
<reference evidence="3" key="2">
    <citation type="submission" date="2019-09" db="UniProtKB">
        <authorList>
            <consortium name="WormBaseParasite"/>
        </authorList>
    </citation>
    <scope>IDENTIFICATION</scope>
</reference>
<organism evidence="2 3">
    <name type="scientific">Heligmosomoides polygyrus</name>
    <name type="common">Parasitic roundworm</name>
    <dbReference type="NCBI Taxonomy" id="6339"/>
    <lineage>
        <taxon>Eukaryota</taxon>
        <taxon>Metazoa</taxon>
        <taxon>Ecdysozoa</taxon>
        <taxon>Nematoda</taxon>
        <taxon>Chromadorea</taxon>
        <taxon>Rhabditida</taxon>
        <taxon>Rhabditina</taxon>
        <taxon>Rhabditomorpha</taxon>
        <taxon>Strongyloidea</taxon>
        <taxon>Heligmosomidae</taxon>
        <taxon>Heligmosomoides</taxon>
    </lineage>
</organism>
<evidence type="ECO:0000313" key="2">
    <source>
        <dbReference type="Proteomes" id="UP000050761"/>
    </source>
</evidence>
<sequence>MSTQSTISISVSIAKYLSAFQRQKLAIIGPFYYFCPFKRISRQARTQFRSTGFWEAPPSPNIESLSAQALRLSFFFYARGVNNSRRRHTVLPLQQGASALSAAGAPACGRGEKKGVGNTRHYTPQLVVVVDRARSIVFGSEPEAESGDVRLLLLLSRTYIEWNRQLREGVAFDFNSQVNIAAKTIADGSALLPETRFLPSGRLITSCYSLLPTPNPE</sequence>
<accession>A0A183G599</accession>
<reference evidence="1 2" key="1">
    <citation type="submission" date="2018-11" db="EMBL/GenBank/DDBJ databases">
        <authorList>
            <consortium name="Pathogen Informatics"/>
        </authorList>
    </citation>
    <scope>NUCLEOTIDE SEQUENCE [LARGE SCALE GENOMIC DNA]</scope>
</reference>
<proteinExistence type="predicted"/>
<dbReference type="EMBL" id="UZAH01029602">
    <property type="protein sequence ID" value="VDP06955.1"/>
    <property type="molecule type" value="Genomic_DNA"/>
</dbReference>
<gene>
    <name evidence="1" type="ORF">HPBE_LOCUS16765</name>
</gene>
<evidence type="ECO:0000313" key="1">
    <source>
        <dbReference type="EMBL" id="VDP06955.1"/>
    </source>
</evidence>